<gene>
    <name evidence="1" type="ORF">ANN_20896</name>
</gene>
<comment type="caution">
    <text evidence="1">The sequence shown here is derived from an EMBL/GenBank/DDBJ whole genome shotgun (WGS) entry which is preliminary data.</text>
</comment>
<evidence type="ECO:0000313" key="1">
    <source>
        <dbReference type="EMBL" id="KAJ4432278.1"/>
    </source>
</evidence>
<accession>A0ABQ8SEB5</accession>
<organism evidence="1 2">
    <name type="scientific">Periplaneta americana</name>
    <name type="common">American cockroach</name>
    <name type="synonym">Blatta americana</name>
    <dbReference type="NCBI Taxonomy" id="6978"/>
    <lineage>
        <taxon>Eukaryota</taxon>
        <taxon>Metazoa</taxon>
        <taxon>Ecdysozoa</taxon>
        <taxon>Arthropoda</taxon>
        <taxon>Hexapoda</taxon>
        <taxon>Insecta</taxon>
        <taxon>Pterygota</taxon>
        <taxon>Neoptera</taxon>
        <taxon>Polyneoptera</taxon>
        <taxon>Dictyoptera</taxon>
        <taxon>Blattodea</taxon>
        <taxon>Blattoidea</taxon>
        <taxon>Blattidae</taxon>
        <taxon>Blattinae</taxon>
        <taxon>Periplaneta</taxon>
    </lineage>
</organism>
<dbReference type="Proteomes" id="UP001148838">
    <property type="component" value="Unassembled WGS sequence"/>
</dbReference>
<proteinExistence type="predicted"/>
<evidence type="ECO:0000313" key="2">
    <source>
        <dbReference type="Proteomes" id="UP001148838"/>
    </source>
</evidence>
<keyword evidence="2" id="KW-1185">Reference proteome</keyword>
<reference evidence="1 2" key="1">
    <citation type="journal article" date="2022" name="Allergy">
        <title>Genome assembly and annotation of Periplaneta americana reveal a comprehensive cockroach allergen profile.</title>
        <authorList>
            <person name="Wang L."/>
            <person name="Xiong Q."/>
            <person name="Saelim N."/>
            <person name="Wang L."/>
            <person name="Nong W."/>
            <person name="Wan A.T."/>
            <person name="Shi M."/>
            <person name="Liu X."/>
            <person name="Cao Q."/>
            <person name="Hui J.H.L."/>
            <person name="Sookrung N."/>
            <person name="Leung T.F."/>
            <person name="Tungtrongchitr A."/>
            <person name="Tsui S.K.W."/>
        </authorList>
    </citation>
    <scope>NUCLEOTIDE SEQUENCE [LARGE SCALE GENOMIC DNA]</scope>
    <source>
        <strain evidence="1">PWHHKU_190912</strain>
    </source>
</reference>
<sequence>MSDLFFNLELRVISDESSDEAASCILISRLHGNTPQDAGHLGVHNRQPVPLLQVSLDREERVSRSLLSESRSPEMLYSLRDIQRSESMVDITARLEKPTYYGRNDHDFKIKFRKQKTDMERIALLLLVSLLGVMVTEQAPDYNSYLGLCARVGCANIPQEDCPGKFTPAQPEIDLCCNGCVVTKMANLKLWFHYEDHHPAYNVAEHRRANNMERVVFLLLASTLVAMVTAQPPDHYPNLGLCAHVFCVNIAQKTVQEHSLQQGRRMTYVATDVSSQRNLVVPPLVVITAATLSGMISTSLCRISTGMRRHSSCNIALSWTMEVGRIFQRCSMGLRSGLCAGQSNR</sequence>
<name>A0ABQ8SEB5_PERAM</name>
<dbReference type="EMBL" id="JAJSOF020000029">
    <property type="protein sequence ID" value="KAJ4432278.1"/>
    <property type="molecule type" value="Genomic_DNA"/>
</dbReference>
<protein>
    <submittedName>
        <fullName evidence="1">Uncharacterized protein</fullName>
    </submittedName>
</protein>